<dbReference type="PANTHER" id="PTHR43856">
    <property type="entry name" value="CARDIOLIPIN HYDROLASE"/>
    <property type="match status" value="1"/>
</dbReference>
<evidence type="ECO:0000256" key="4">
    <source>
        <dbReference type="ARBA" id="ARBA00022801"/>
    </source>
</evidence>
<keyword evidence="4" id="KW-0378">Hydrolase</keyword>
<name>A0A7C1GSP6_9BACT</name>
<evidence type="ECO:0000256" key="3">
    <source>
        <dbReference type="ARBA" id="ARBA00012027"/>
    </source>
</evidence>
<dbReference type="AlphaFoldDB" id="A0A7C1GSP6"/>
<dbReference type="EMBL" id="DSBT01000107">
    <property type="protein sequence ID" value="HDP77283.1"/>
    <property type="molecule type" value="Genomic_DNA"/>
</dbReference>
<evidence type="ECO:0000313" key="8">
    <source>
        <dbReference type="EMBL" id="HDP77283.1"/>
    </source>
</evidence>
<reference evidence="8" key="1">
    <citation type="journal article" date="2020" name="mSystems">
        <title>Genome- and Community-Level Interaction Insights into Carbon Utilization and Element Cycling Functions of Hydrothermarchaeota in Hydrothermal Sediment.</title>
        <authorList>
            <person name="Zhou Z."/>
            <person name="Liu Y."/>
            <person name="Xu W."/>
            <person name="Pan J."/>
            <person name="Luo Z.H."/>
            <person name="Li M."/>
        </authorList>
    </citation>
    <scope>NUCLEOTIDE SEQUENCE [LARGE SCALE GENOMIC DNA]</scope>
    <source>
        <strain evidence="8">SpSt-1179</strain>
    </source>
</reference>
<dbReference type="GO" id="GO:0006793">
    <property type="term" value="P:phosphorus metabolic process"/>
    <property type="evidence" value="ECO:0007669"/>
    <property type="project" value="UniProtKB-ARBA"/>
</dbReference>
<keyword evidence="5" id="KW-0442">Lipid degradation</keyword>
<dbReference type="SUPFAM" id="SSF56024">
    <property type="entry name" value="Phospholipase D/nuclease"/>
    <property type="match status" value="2"/>
</dbReference>
<dbReference type="CDD" id="cd09116">
    <property type="entry name" value="PLDc_Nuc_like"/>
    <property type="match status" value="1"/>
</dbReference>
<organism evidence="8">
    <name type="scientific">Mesotoga infera</name>
    <dbReference type="NCBI Taxonomy" id="1236046"/>
    <lineage>
        <taxon>Bacteria</taxon>
        <taxon>Thermotogati</taxon>
        <taxon>Thermotogota</taxon>
        <taxon>Thermotogae</taxon>
        <taxon>Kosmotogales</taxon>
        <taxon>Kosmotogaceae</taxon>
        <taxon>Mesotoga</taxon>
    </lineage>
</organism>
<sequence>MKKIVLACVLLLVVEVSALVFFTDDGRAVERIVEVLESAEEEVVLVSYSLDEQEIVACLNRLQREGVKISVMIDSSTVSRVFEKSPEFIISSDTSAALVHSKFLVVDRRIVIFGTGNFTEGSLREDSNSFMIFESASLAALFLDYYRAIETGGSREMTRIEDIVFFLCPSEEARKRVINELMKARKEIRFGMFAFTDPQVLAALKFCASRGVRIIGVVDSWNDDSPLKDYLTSGMEVSESTSITVHDKTFVVDGRVVITGSANASLSGWGKNREIVAIIESRDLAQEFVNHFEYIRGVSK</sequence>
<gene>
    <name evidence="8" type="ORF">ENN47_03690</name>
</gene>
<dbReference type="Gene3D" id="3.30.870.10">
    <property type="entry name" value="Endonuclease Chain A"/>
    <property type="match status" value="2"/>
</dbReference>
<feature type="domain" description="PLD phosphodiesterase" evidence="7">
    <location>
        <begin position="241"/>
        <end position="268"/>
    </location>
</feature>
<dbReference type="GO" id="GO:0016891">
    <property type="term" value="F:RNA endonuclease activity producing 5'-phosphomonoesters, hydrolytic mechanism"/>
    <property type="evidence" value="ECO:0007669"/>
    <property type="project" value="TreeGrafter"/>
</dbReference>
<comment type="caution">
    <text evidence="8">The sequence shown here is derived from an EMBL/GenBank/DDBJ whole genome shotgun (WGS) entry which is preliminary data.</text>
</comment>
<proteinExistence type="inferred from homology"/>
<evidence type="ECO:0000256" key="6">
    <source>
        <dbReference type="ARBA" id="ARBA00023098"/>
    </source>
</evidence>
<accession>A0A7C1GSP6</accession>
<evidence type="ECO:0000259" key="7">
    <source>
        <dbReference type="PROSITE" id="PS50035"/>
    </source>
</evidence>
<evidence type="ECO:0000256" key="2">
    <source>
        <dbReference type="ARBA" id="ARBA00008664"/>
    </source>
</evidence>
<keyword evidence="6" id="KW-0443">Lipid metabolism</keyword>
<comment type="catalytic activity">
    <reaction evidence="1">
        <text>a 1,2-diacyl-sn-glycero-3-phosphocholine + H2O = a 1,2-diacyl-sn-glycero-3-phosphate + choline + H(+)</text>
        <dbReference type="Rhea" id="RHEA:14445"/>
        <dbReference type="ChEBI" id="CHEBI:15354"/>
        <dbReference type="ChEBI" id="CHEBI:15377"/>
        <dbReference type="ChEBI" id="CHEBI:15378"/>
        <dbReference type="ChEBI" id="CHEBI:57643"/>
        <dbReference type="ChEBI" id="CHEBI:58608"/>
        <dbReference type="EC" id="3.1.4.4"/>
    </reaction>
</comment>
<comment type="similarity">
    <text evidence="2">Belongs to the phospholipase D family.</text>
</comment>
<dbReference type="GO" id="GO:0016042">
    <property type="term" value="P:lipid catabolic process"/>
    <property type="evidence" value="ECO:0007669"/>
    <property type="project" value="UniProtKB-KW"/>
</dbReference>
<feature type="domain" description="PLD phosphodiesterase" evidence="7">
    <location>
        <begin position="95"/>
        <end position="122"/>
    </location>
</feature>
<dbReference type="SMART" id="SM00155">
    <property type="entry name" value="PLDc"/>
    <property type="match status" value="2"/>
</dbReference>
<dbReference type="GO" id="GO:0004630">
    <property type="term" value="F:phospholipase D activity"/>
    <property type="evidence" value="ECO:0007669"/>
    <property type="project" value="UniProtKB-EC"/>
</dbReference>
<dbReference type="InterPro" id="IPR001736">
    <property type="entry name" value="PLipase_D/transphosphatidylase"/>
</dbReference>
<protein>
    <recommendedName>
        <fullName evidence="3">phospholipase D</fullName>
        <ecNumber evidence="3">3.1.4.4</ecNumber>
    </recommendedName>
</protein>
<evidence type="ECO:0000256" key="1">
    <source>
        <dbReference type="ARBA" id="ARBA00000798"/>
    </source>
</evidence>
<dbReference type="Proteomes" id="UP000886198">
    <property type="component" value="Unassembled WGS sequence"/>
</dbReference>
<dbReference type="EC" id="3.1.4.4" evidence="3"/>
<evidence type="ECO:0000256" key="5">
    <source>
        <dbReference type="ARBA" id="ARBA00022963"/>
    </source>
</evidence>
<dbReference type="PROSITE" id="PS50035">
    <property type="entry name" value="PLD"/>
    <property type="match status" value="2"/>
</dbReference>
<dbReference type="InterPro" id="IPR051406">
    <property type="entry name" value="PLD_domain"/>
</dbReference>
<dbReference type="Pfam" id="PF13091">
    <property type="entry name" value="PLDc_2"/>
    <property type="match status" value="2"/>
</dbReference>
<dbReference type="PANTHER" id="PTHR43856:SF1">
    <property type="entry name" value="MITOCHONDRIAL CARDIOLIPIN HYDROLASE"/>
    <property type="match status" value="1"/>
</dbReference>
<dbReference type="InterPro" id="IPR025202">
    <property type="entry name" value="PLD-like_dom"/>
</dbReference>